<reference evidence="1" key="1">
    <citation type="submission" date="2014-11" db="EMBL/GenBank/DDBJ databases">
        <authorList>
            <person name="Amaro Gonzalez C."/>
        </authorList>
    </citation>
    <scope>NUCLEOTIDE SEQUENCE</scope>
</reference>
<name>A0A0E9P9F2_ANGAN</name>
<evidence type="ECO:0000313" key="1">
    <source>
        <dbReference type="EMBL" id="JAH00907.1"/>
    </source>
</evidence>
<sequence length="59" mass="7074">MFRQSNHWMTFTTASFANVNRKRDASFHIKYDFPLQWASCQENKVFSSYFPKYAKTSLI</sequence>
<dbReference type="EMBL" id="GBXM01107670">
    <property type="protein sequence ID" value="JAH00907.1"/>
    <property type="molecule type" value="Transcribed_RNA"/>
</dbReference>
<reference evidence="1" key="2">
    <citation type="journal article" date="2015" name="Fish Shellfish Immunol.">
        <title>Early steps in the European eel (Anguilla anguilla)-Vibrio vulnificus interaction in the gills: Role of the RtxA13 toxin.</title>
        <authorList>
            <person name="Callol A."/>
            <person name="Pajuelo D."/>
            <person name="Ebbesson L."/>
            <person name="Teles M."/>
            <person name="MacKenzie S."/>
            <person name="Amaro C."/>
        </authorList>
    </citation>
    <scope>NUCLEOTIDE SEQUENCE</scope>
</reference>
<organism evidence="1">
    <name type="scientific">Anguilla anguilla</name>
    <name type="common">European freshwater eel</name>
    <name type="synonym">Muraena anguilla</name>
    <dbReference type="NCBI Taxonomy" id="7936"/>
    <lineage>
        <taxon>Eukaryota</taxon>
        <taxon>Metazoa</taxon>
        <taxon>Chordata</taxon>
        <taxon>Craniata</taxon>
        <taxon>Vertebrata</taxon>
        <taxon>Euteleostomi</taxon>
        <taxon>Actinopterygii</taxon>
        <taxon>Neopterygii</taxon>
        <taxon>Teleostei</taxon>
        <taxon>Anguilliformes</taxon>
        <taxon>Anguillidae</taxon>
        <taxon>Anguilla</taxon>
    </lineage>
</organism>
<proteinExistence type="predicted"/>
<dbReference type="AlphaFoldDB" id="A0A0E9P9F2"/>
<accession>A0A0E9P9F2</accession>
<protein>
    <submittedName>
        <fullName evidence="1">Uncharacterized protein</fullName>
    </submittedName>
</protein>